<organism evidence="2 3">
    <name type="scientific">Actinomadura adrarensis</name>
    <dbReference type="NCBI Taxonomy" id="1819600"/>
    <lineage>
        <taxon>Bacteria</taxon>
        <taxon>Bacillati</taxon>
        <taxon>Actinomycetota</taxon>
        <taxon>Actinomycetes</taxon>
        <taxon>Streptosporangiales</taxon>
        <taxon>Thermomonosporaceae</taxon>
        <taxon>Actinomadura</taxon>
    </lineage>
</organism>
<evidence type="ECO:0000313" key="3">
    <source>
        <dbReference type="Proteomes" id="UP001597083"/>
    </source>
</evidence>
<keyword evidence="3" id="KW-1185">Reference proteome</keyword>
<evidence type="ECO:0000259" key="1">
    <source>
        <dbReference type="PROSITE" id="PS51278"/>
    </source>
</evidence>
<feature type="domain" description="Glutamine amidotransferase type-2" evidence="1">
    <location>
        <begin position="26"/>
        <end position="68"/>
    </location>
</feature>
<dbReference type="SUPFAM" id="SSF56235">
    <property type="entry name" value="N-terminal nucleophile aminohydrolases (Ntn hydrolases)"/>
    <property type="match status" value="1"/>
</dbReference>
<feature type="non-terminal residue" evidence="2">
    <location>
        <position position="68"/>
    </location>
</feature>
<accession>A0ABW3CDZ0</accession>
<dbReference type="InterPro" id="IPR017932">
    <property type="entry name" value="GATase_2_dom"/>
</dbReference>
<comment type="caution">
    <text evidence="2">The sequence shown here is derived from an EMBL/GenBank/DDBJ whole genome shotgun (WGS) entry which is preliminary data.</text>
</comment>
<gene>
    <name evidence="2" type="ORF">ACFQ07_10540</name>
</gene>
<dbReference type="Pfam" id="PF00310">
    <property type="entry name" value="GATase_2"/>
    <property type="match status" value="1"/>
</dbReference>
<dbReference type="Proteomes" id="UP001597083">
    <property type="component" value="Unassembled WGS sequence"/>
</dbReference>
<reference evidence="3" key="1">
    <citation type="journal article" date="2019" name="Int. J. Syst. Evol. Microbiol.">
        <title>The Global Catalogue of Microorganisms (GCM) 10K type strain sequencing project: providing services to taxonomists for standard genome sequencing and annotation.</title>
        <authorList>
            <consortium name="The Broad Institute Genomics Platform"/>
            <consortium name="The Broad Institute Genome Sequencing Center for Infectious Disease"/>
            <person name="Wu L."/>
            <person name="Ma J."/>
        </authorList>
    </citation>
    <scope>NUCLEOTIDE SEQUENCE [LARGE SCALE GENOMIC DNA]</scope>
    <source>
        <strain evidence="3">JCM 31696</strain>
    </source>
</reference>
<dbReference type="Gene3D" id="3.60.20.10">
    <property type="entry name" value="Glutamine Phosphoribosylpyrophosphate, subunit 1, domain 1"/>
    <property type="match status" value="1"/>
</dbReference>
<evidence type="ECO:0000313" key="2">
    <source>
        <dbReference type="EMBL" id="MFD0852665.1"/>
    </source>
</evidence>
<dbReference type="EMBL" id="JBHTIR010001531">
    <property type="protein sequence ID" value="MFD0852665.1"/>
    <property type="molecule type" value="Genomic_DNA"/>
</dbReference>
<proteinExistence type="predicted"/>
<sequence>MAAAALVPGMPQNQGLYDRANEHDACGVGMVADLNGRKSHDTIRRALTVLRNLDHRGAVGAEPDDGDG</sequence>
<name>A0ABW3CDZ0_9ACTN</name>
<protein>
    <recommendedName>
        <fullName evidence="1">Glutamine amidotransferase type-2 domain-containing protein</fullName>
    </recommendedName>
</protein>
<dbReference type="InterPro" id="IPR029055">
    <property type="entry name" value="Ntn_hydrolases_N"/>
</dbReference>
<dbReference type="PROSITE" id="PS51278">
    <property type="entry name" value="GATASE_TYPE_2"/>
    <property type="match status" value="1"/>
</dbReference>